<dbReference type="AlphaFoldDB" id="A0A914N2Z7"/>
<reference evidence="2" key="1">
    <citation type="submission" date="2022-11" db="UniProtKB">
        <authorList>
            <consortium name="WormBaseParasite"/>
        </authorList>
    </citation>
    <scope>IDENTIFICATION</scope>
</reference>
<name>A0A914N2Z7_MELIC</name>
<evidence type="ECO:0000313" key="2">
    <source>
        <dbReference type="WBParaSite" id="Minc3s03684g34520"/>
    </source>
</evidence>
<proteinExistence type="predicted"/>
<organism evidence="1 2">
    <name type="scientific">Meloidogyne incognita</name>
    <name type="common">Southern root-knot nematode worm</name>
    <name type="synonym">Oxyuris incognita</name>
    <dbReference type="NCBI Taxonomy" id="6306"/>
    <lineage>
        <taxon>Eukaryota</taxon>
        <taxon>Metazoa</taxon>
        <taxon>Ecdysozoa</taxon>
        <taxon>Nematoda</taxon>
        <taxon>Chromadorea</taxon>
        <taxon>Rhabditida</taxon>
        <taxon>Tylenchina</taxon>
        <taxon>Tylenchomorpha</taxon>
        <taxon>Tylenchoidea</taxon>
        <taxon>Meloidogynidae</taxon>
        <taxon>Meloidogyninae</taxon>
        <taxon>Meloidogyne</taxon>
        <taxon>Meloidogyne incognita group</taxon>
    </lineage>
</organism>
<dbReference type="Proteomes" id="UP000887563">
    <property type="component" value="Unplaced"/>
</dbReference>
<dbReference type="WBParaSite" id="Minc3s03684g34520">
    <property type="protein sequence ID" value="Minc3s03684g34520"/>
    <property type="gene ID" value="Minc3s03684g34520"/>
</dbReference>
<sequence length="62" mass="7871">MKRRIMIFQRRKMIMKRKMTRRMRHLPRLNSLLKRRFLQCRKVIQKMMTGKELKKGYSNIIY</sequence>
<keyword evidence="1" id="KW-1185">Reference proteome</keyword>
<evidence type="ECO:0000313" key="1">
    <source>
        <dbReference type="Proteomes" id="UP000887563"/>
    </source>
</evidence>
<protein>
    <submittedName>
        <fullName evidence="2">Candidate secreted effector</fullName>
    </submittedName>
</protein>
<accession>A0A914N2Z7</accession>